<dbReference type="Proteomes" id="UP000887566">
    <property type="component" value="Unplaced"/>
</dbReference>
<feature type="transmembrane region" description="Helical" evidence="9">
    <location>
        <begin position="365"/>
        <end position="383"/>
    </location>
</feature>
<evidence type="ECO:0000256" key="8">
    <source>
        <dbReference type="SAM" id="MobiDB-lite"/>
    </source>
</evidence>
<evidence type="ECO:0000256" key="1">
    <source>
        <dbReference type="ARBA" id="ARBA00004141"/>
    </source>
</evidence>
<keyword evidence="6 9" id="KW-0472">Membrane</keyword>
<evidence type="ECO:0000256" key="2">
    <source>
        <dbReference type="ARBA" id="ARBA00022448"/>
    </source>
</evidence>
<dbReference type="SMART" id="SM01053">
    <property type="entry name" value="CaMBD"/>
    <property type="match status" value="1"/>
</dbReference>
<keyword evidence="3 9" id="KW-0812">Transmembrane</keyword>
<evidence type="ECO:0000313" key="12">
    <source>
        <dbReference type="WBParaSite" id="PSAMB.scaffold1791size27817.g14977.t2"/>
    </source>
</evidence>
<feature type="compositionally biased region" description="Gly residues" evidence="8">
    <location>
        <begin position="168"/>
        <end position="177"/>
    </location>
</feature>
<dbReference type="InterPro" id="IPR015449">
    <property type="entry name" value="K_chnl_Ca-activ_SK"/>
</dbReference>
<evidence type="ECO:0000313" key="11">
    <source>
        <dbReference type="Proteomes" id="UP000887566"/>
    </source>
</evidence>
<keyword evidence="2" id="KW-0813">Transport</keyword>
<keyword evidence="11" id="KW-1185">Reference proteome</keyword>
<dbReference type="Pfam" id="PF03530">
    <property type="entry name" value="SK_channel"/>
    <property type="match status" value="1"/>
</dbReference>
<dbReference type="InterPro" id="IPR004178">
    <property type="entry name" value="CaM-bd_dom"/>
</dbReference>
<feature type="domain" description="Calmodulin-binding" evidence="10">
    <location>
        <begin position="433"/>
        <end position="511"/>
    </location>
</feature>
<evidence type="ECO:0000256" key="6">
    <source>
        <dbReference type="ARBA" id="ARBA00023136"/>
    </source>
</evidence>
<reference evidence="12" key="1">
    <citation type="submission" date="2022-11" db="UniProtKB">
        <authorList>
            <consortium name="WormBaseParasite"/>
        </authorList>
    </citation>
    <scope>IDENTIFICATION</scope>
</reference>
<dbReference type="GO" id="GO:0016286">
    <property type="term" value="F:small conductance calcium-activated potassium channel activity"/>
    <property type="evidence" value="ECO:0007669"/>
    <property type="project" value="InterPro"/>
</dbReference>
<feature type="region of interest" description="Disordered" evidence="8">
    <location>
        <begin position="141"/>
        <end position="185"/>
    </location>
</feature>
<keyword evidence="5" id="KW-0406">Ion transport</keyword>
<dbReference type="AlphaFoldDB" id="A0A914VCT3"/>
<keyword evidence="4 9" id="KW-1133">Transmembrane helix</keyword>
<evidence type="ECO:0000256" key="5">
    <source>
        <dbReference type="ARBA" id="ARBA00023065"/>
    </source>
</evidence>
<organism evidence="11 12">
    <name type="scientific">Plectus sambesii</name>
    <dbReference type="NCBI Taxonomy" id="2011161"/>
    <lineage>
        <taxon>Eukaryota</taxon>
        <taxon>Metazoa</taxon>
        <taxon>Ecdysozoa</taxon>
        <taxon>Nematoda</taxon>
        <taxon>Chromadorea</taxon>
        <taxon>Plectida</taxon>
        <taxon>Plectina</taxon>
        <taxon>Plectoidea</taxon>
        <taxon>Plectidae</taxon>
        <taxon>Plectus</taxon>
    </lineage>
</organism>
<dbReference type="GO" id="GO:0016020">
    <property type="term" value="C:membrane"/>
    <property type="evidence" value="ECO:0007669"/>
    <property type="project" value="UniProtKB-SubCell"/>
</dbReference>
<dbReference type="SUPFAM" id="SSF81324">
    <property type="entry name" value="Voltage-gated potassium channels"/>
    <property type="match status" value="1"/>
</dbReference>
<dbReference type="InterPro" id="IPR013099">
    <property type="entry name" value="K_chnl_dom"/>
</dbReference>
<comment type="subcellular location">
    <subcellularLocation>
        <location evidence="1">Membrane</location>
        <topology evidence="1">Multi-pass membrane protein</topology>
    </subcellularLocation>
</comment>
<evidence type="ECO:0000256" key="3">
    <source>
        <dbReference type="ARBA" id="ARBA00022692"/>
    </source>
</evidence>
<feature type="region of interest" description="Disordered" evidence="8">
    <location>
        <begin position="49"/>
        <end position="92"/>
    </location>
</feature>
<dbReference type="WBParaSite" id="PSAMB.scaffold1791size27817.g14977.t2">
    <property type="protein sequence ID" value="PSAMB.scaffold1791size27817.g14977.t2"/>
    <property type="gene ID" value="PSAMB.scaffold1791size27817.g14977"/>
</dbReference>
<evidence type="ECO:0000256" key="9">
    <source>
        <dbReference type="SAM" id="Phobius"/>
    </source>
</evidence>
<dbReference type="Pfam" id="PF07885">
    <property type="entry name" value="Ion_trans_2"/>
    <property type="match status" value="1"/>
</dbReference>
<accession>A0A914VCT3</accession>
<dbReference type="InterPro" id="IPR036122">
    <property type="entry name" value="CaM-bd_dom_sf"/>
</dbReference>
<feature type="compositionally biased region" description="Low complexity" evidence="8">
    <location>
        <begin position="61"/>
        <end position="72"/>
    </location>
</feature>
<feature type="transmembrane region" description="Helical" evidence="9">
    <location>
        <begin position="286"/>
        <end position="306"/>
    </location>
</feature>
<evidence type="ECO:0000259" key="10">
    <source>
        <dbReference type="SMART" id="SM01053"/>
    </source>
</evidence>
<evidence type="ECO:0000256" key="7">
    <source>
        <dbReference type="ARBA" id="ARBA00023303"/>
    </source>
</evidence>
<dbReference type="PANTHER" id="PTHR10153">
    <property type="entry name" value="SMALL CONDUCTANCE CALCIUM-ACTIVATED POTASSIUM CHANNEL"/>
    <property type="match status" value="1"/>
</dbReference>
<feature type="transmembrane region" description="Helical" evidence="9">
    <location>
        <begin position="395"/>
        <end position="415"/>
    </location>
</feature>
<dbReference type="Gene3D" id="1.10.287.70">
    <property type="match status" value="2"/>
</dbReference>
<dbReference type="GO" id="GO:0005516">
    <property type="term" value="F:calmodulin binding"/>
    <property type="evidence" value="ECO:0007669"/>
    <property type="project" value="InterPro"/>
</dbReference>
<feature type="transmembrane region" description="Helical" evidence="9">
    <location>
        <begin position="248"/>
        <end position="266"/>
    </location>
</feature>
<dbReference type="SUPFAM" id="SSF81327">
    <property type="entry name" value="Small-conductance potassium channel"/>
    <property type="match status" value="1"/>
</dbReference>
<keyword evidence="7" id="KW-0407">Ion channel</keyword>
<dbReference type="Pfam" id="PF02888">
    <property type="entry name" value="CaMBD"/>
    <property type="match status" value="1"/>
</dbReference>
<proteinExistence type="predicted"/>
<feature type="compositionally biased region" description="Pro residues" evidence="8">
    <location>
        <begin position="73"/>
        <end position="83"/>
    </location>
</feature>
<protein>
    <submittedName>
        <fullName evidence="12">Calmodulin-binding domain-containing protein</fullName>
    </submittedName>
</protein>
<evidence type="ECO:0000256" key="4">
    <source>
        <dbReference type="ARBA" id="ARBA00022989"/>
    </source>
</evidence>
<sequence>MDNGGRRLAVLVGRRPRLCTKRPIMTDGRQRQQERLGSELAERRRRLCVVGRSSTIGQKTSPSSSPSSVGASLPPPPSLPPPIDGAMSSAPASPSYLRNAAATKNIHSGYDYSSISRAKVSSDILRVSGYSNQFRNLLTNKSSSARRESGPATFQKQHSDASYKSEPVGGGGGGGGADAEPDEKRNGGVSFALLEHRSGAHSRTGSVRVVHGAVHRRQSGYGIAISSDSTAKMRCRQRKLLFIKRNKICDLSLALAIVGIALTILDAELTALGGETGVDKQHPVSLLLRCLCVVSTLFLMVFLFVYHAIEVKIALIDSGADDWRVALTTERIIKLTLEIITCAICPLPGQCRFASYDGELAVEHYYLNSLWFVMVTFMSIGYGDIVPNTYCGRTLSIATGIVGAGVSSALIAVISRKLELSRAEKHVNNFMADSKLTNQRKNAAAAVLQQTWFIHKFKSAIRRGKSEDLRLRHHQRRFLQAINEFRRIKWDQRKLQEKGNSLLDVGKLHNEMHETLWEMHKTQDHLITQVDFLTQKIIALQNTLLSQQPEPRAMSSNALVPTAAVGTGAVPLPPQSALTSQLPPSNGLCQSTSANAIVHLPVPNSSSSSSTVVPMNLMDESMI</sequence>
<name>A0A914VCT3_9BILA</name>